<feature type="region of interest" description="Disordered" evidence="17">
    <location>
        <begin position="303"/>
        <end position="328"/>
    </location>
</feature>
<dbReference type="Gene3D" id="1.20.1060.10">
    <property type="entry name" value="Taq DNA Polymerase, Chain T, domain 4"/>
    <property type="match status" value="1"/>
</dbReference>
<dbReference type="Pfam" id="PF00476">
    <property type="entry name" value="DNA_pol_A"/>
    <property type="match status" value="1"/>
</dbReference>
<keyword evidence="13 16" id="KW-0234">DNA repair</keyword>
<dbReference type="InterPro" id="IPR012337">
    <property type="entry name" value="RNaseH-like_sf"/>
</dbReference>
<sequence>MGDQPTQQLFILDGMALAYRAFYAFITSPMRTSAGLNSSAMFGFTNTVASIIDKESPTHIIACFDAGKETARHLLYPQYKANRQTMPDELRASIPYILRILEAMRIPILRMPGYEADDLIGTLTLHAEQRPAMYSYMVSQDKDLGQLLSPTCLMWKPGKRSAEHELIDCERFTADWGIQTPEQIIDILALMGDASDNIPGIPGIGEVTAKKLIAEYGSVEELLARTAEIKGKRRLVIEENADKAILSKKLATIDRHVPLEFDLDSGKRQEYDADALCAILHELEFKQLATRLCGGRPNVQWQPGDLFSPTPAAEPETHTAPPAQNSDGQMLLFEESSLKTIDDIPHTYHLVTTEEERNSLITRLAAAPLWSFDTETTGLDPLQDKLLGMSFAFTPHEAYYVPVTDGFDLQTFRPAFDSAAEKIGHNVKFDLEVLHANDLATSGPYFDTMLAHTAIAPQLRHNMDDMAENLLSYSTIRLETIATKDGAIDTASVPLETLARYAAEDADITLQLALHLKPQLEKQGIAALMQNIEYPLLPVLASIEEEGMNIDPAILAHASGEMGLCLEAIRERIDTAVGRPININSPKQLGDLLFGEMKLLEKPKKTKTGQYVTDEETLRRLVPSSPLVADILEYREAAKLKGTYLDALPRFISPKDGRIHTTLLQMVTATGRLASQSPNLQNIPIRSEAGRLIRRAFIPRNEHYAILSADYSQVELRIMAALSGDPHLIEAFQSGRDIHTETAARVFHIDRQDVTPDMRRAAKTVNFGIIYGISAFGLSQRLTCSRTEAAQLIDSYFSEFPQVKTCMDDLITTATHNGYAETLCGRRRLLPDLASANGNLRTAAERTAINTPIQGTAADMIKLAMIRVHNLLEGKRSRLIMQIHDELLIDLHESEHDIIPSVIAAMQGALPLPNGVPLAVDANTGRNWLEAH</sequence>
<keyword evidence="22" id="KW-1185">Reference proteome</keyword>
<name>A0A1C7PDY2_9BACT</name>
<feature type="domain" description="3'-5' exonuclease" evidence="18">
    <location>
        <begin position="348"/>
        <end position="521"/>
    </location>
</feature>
<dbReference type="GO" id="GO:0003677">
    <property type="term" value="F:DNA binding"/>
    <property type="evidence" value="ECO:0007669"/>
    <property type="project" value="UniProtKB-UniRule"/>
</dbReference>
<dbReference type="CDD" id="cd08637">
    <property type="entry name" value="DNA_pol_A_pol_I_C"/>
    <property type="match status" value="1"/>
</dbReference>
<proteinExistence type="inferred from homology"/>
<keyword evidence="8 16" id="KW-0227">DNA damage</keyword>
<dbReference type="PROSITE" id="PS00447">
    <property type="entry name" value="DNA_POLYMERASE_A"/>
    <property type="match status" value="1"/>
</dbReference>
<dbReference type="InterPro" id="IPR043502">
    <property type="entry name" value="DNA/RNA_pol_sf"/>
</dbReference>
<dbReference type="PATRIC" id="fig|1679444.3.peg.2033"/>
<evidence type="ECO:0000256" key="13">
    <source>
        <dbReference type="ARBA" id="ARBA00023204"/>
    </source>
</evidence>
<evidence type="ECO:0000256" key="8">
    <source>
        <dbReference type="ARBA" id="ARBA00022763"/>
    </source>
</evidence>
<dbReference type="NCBIfam" id="NF004397">
    <property type="entry name" value="PRK05755.1"/>
    <property type="match status" value="1"/>
</dbReference>
<dbReference type="InterPro" id="IPR002298">
    <property type="entry name" value="DNA_polymerase_A"/>
</dbReference>
<gene>
    <name evidence="16" type="primary">polA</name>
    <name evidence="21" type="ORF">PYTT_0599</name>
</gene>
<dbReference type="Gene3D" id="3.30.70.370">
    <property type="match status" value="1"/>
</dbReference>
<dbReference type="Gene3D" id="1.10.150.20">
    <property type="entry name" value="5' to 3' exonuclease, C-terminal subdomain"/>
    <property type="match status" value="2"/>
</dbReference>
<dbReference type="Proteomes" id="UP000176204">
    <property type="component" value="Chromosome I"/>
</dbReference>
<dbReference type="InterPro" id="IPR019760">
    <property type="entry name" value="DNA-dir_DNA_pol_A_CS"/>
</dbReference>
<evidence type="ECO:0000256" key="9">
    <source>
        <dbReference type="ARBA" id="ARBA00022801"/>
    </source>
</evidence>
<evidence type="ECO:0000256" key="6">
    <source>
        <dbReference type="ARBA" id="ARBA00022705"/>
    </source>
</evidence>
<dbReference type="GO" id="GO:0006261">
    <property type="term" value="P:DNA-templated DNA replication"/>
    <property type="evidence" value="ECO:0007669"/>
    <property type="project" value="UniProtKB-UniRule"/>
</dbReference>
<dbReference type="EC" id="2.7.7.7" evidence="2 15"/>
<dbReference type="SMART" id="SM00475">
    <property type="entry name" value="53EXOc"/>
    <property type="match status" value="1"/>
</dbReference>
<dbReference type="NCBIfam" id="TIGR00593">
    <property type="entry name" value="pola"/>
    <property type="match status" value="1"/>
</dbReference>
<dbReference type="CDD" id="cd09859">
    <property type="entry name" value="PIN_53EXO"/>
    <property type="match status" value="1"/>
</dbReference>
<evidence type="ECO:0000259" key="20">
    <source>
        <dbReference type="SMART" id="SM00482"/>
    </source>
</evidence>
<evidence type="ECO:0000256" key="3">
    <source>
        <dbReference type="ARBA" id="ARBA00020311"/>
    </source>
</evidence>
<dbReference type="SUPFAM" id="SSF47807">
    <property type="entry name" value="5' to 3' exonuclease, C-terminal subdomain"/>
    <property type="match status" value="1"/>
</dbReference>
<dbReference type="GO" id="GO:0006302">
    <property type="term" value="P:double-strand break repair"/>
    <property type="evidence" value="ECO:0007669"/>
    <property type="project" value="TreeGrafter"/>
</dbReference>
<keyword evidence="6 16" id="KW-0235">DNA replication</keyword>
<dbReference type="PRINTS" id="PR00868">
    <property type="entry name" value="DNAPOLI"/>
</dbReference>
<dbReference type="GO" id="GO:0008408">
    <property type="term" value="F:3'-5' exonuclease activity"/>
    <property type="evidence" value="ECO:0007669"/>
    <property type="project" value="UniProtKB-UniRule"/>
</dbReference>
<evidence type="ECO:0000256" key="1">
    <source>
        <dbReference type="ARBA" id="ARBA00007705"/>
    </source>
</evidence>
<evidence type="ECO:0000256" key="16">
    <source>
        <dbReference type="RuleBase" id="RU004460"/>
    </source>
</evidence>
<evidence type="ECO:0000313" key="21">
    <source>
        <dbReference type="EMBL" id="SEH76892.1"/>
    </source>
</evidence>
<dbReference type="PANTHER" id="PTHR10133:SF27">
    <property type="entry name" value="DNA POLYMERASE NU"/>
    <property type="match status" value="1"/>
</dbReference>
<keyword evidence="12 16" id="KW-0238">DNA-binding</keyword>
<keyword evidence="4 16" id="KW-0808">Transferase</keyword>
<feature type="domain" description="5'-3' exonuclease" evidence="19">
    <location>
        <begin position="7"/>
        <end position="269"/>
    </location>
</feature>
<dbReference type="GO" id="GO:0008409">
    <property type="term" value="F:5'-3' exonuclease activity"/>
    <property type="evidence" value="ECO:0007669"/>
    <property type="project" value="UniProtKB-UniRule"/>
</dbReference>
<keyword evidence="9 16" id="KW-0378">Hydrolase</keyword>
<dbReference type="GO" id="GO:0003887">
    <property type="term" value="F:DNA-directed DNA polymerase activity"/>
    <property type="evidence" value="ECO:0007669"/>
    <property type="project" value="UniProtKB-UniRule"/>
</dbReference>
<dbReference type="AlphaFoldDB" id="A0A1C7PDY2"/>
<dbReference type="InterPro" id="IPR001098">
    <property type="entry name" value="DNA-dir_DNA_pol_A_palm_dom"/>
</dbReference>
<dbReference type="Gene3D" id="3.40.50.1010">
    <property type="entry name" value="5'-nuclease"/>
    <property type="match status" value="1"/>
</dbReference>
<dbReference type="InterPro" id="IPR018320">
    <property type="entry name" value="DNA_polymerase_1"/>
</dbReference>
<dbReference type="STRING" id="1679444.PYTT_0599"/>
<keyword evidence="11 16" id="KW-0239">DNA-directed DNA polymerase</keyword>
<dbReference type="InterPro" id="IPR008918">
    <property type="entry name" value="HhH2"/>
</dbReference>
<feature type="compositionally biased region" description="Low complexity" evidence="17">
    <location>
        <begin position="309"/>
        <end position="323"/>
    </location>
</feature>
<dbReference type="SMART" id="SM00474">
    <property type="entry name" value="35EXOc"/>
    <property type="match status" value="1"/>
</dbReference>
<dbReference type="FunFam" id="1.20.1060.10:FF:000001">
    <property type="entry name" value="DNA polymerase I"/>
    <property type="match status" value="1"/>
</dbReference>
<dbReference type="RefSeq" id="WP_067773205.1">
    <property type="nucleotide sequence ID" value="NZ_LIGX01000010.1"/>
</dbReference>
<dbReference type="InterPro" id="IPR029060">
    <property type="entry name" value="PIN-like_dom_sf"/>
</dbReference>
<dbReference type="InterPro" id="IPR020046">
    <property type="entry name" value="5-3_exonucl_a-hlix_arch_N"/>
</dbReference>
<reference evidence="22" key="1">
    <citation type="submission" date="2016-09" db="EMBL/GenBank/DDBJ databases">
        <authorList>
            <person name="Koehorst J."/>
        </authorList>
    </citation>
    <scope>NUCLEOTIDE SEQUENCE [LARGE SCALE GENOMIC DNA]</scope>
</reference>
<dbReference type="FunFam" id="1.10.150.20:FF:000002">
    <property type="entry name" value="DNA polymerase I"/>
    <property type="match status" value="1"/>
</dbReference>
<feature type="domain" description="DNA-directed DNA polymerase family A palm" evidence="20">
    <location>
        <begin position="690"/>
        <end position="895"/>
    </location>
</feature>
<organism evidence="21 22">
    <name type="scientific">Akkermansia glycaniphila</name>
    <dbReference type="NCBI Taxonomy" id="1679444"/>
    <lineage>
        <taxon>Bacteria</taxon>
        <taxon>Pseudomonadati</taxon>
        <taxon>Verrucomicrobiota</taxon>
        <taxon>Verrucomicrobiia</taxon>
        <taxon>Verrucomicrobiales</taxon>
        <taxon>Akkermansiaceae</taxon>
        <taxon>Akkermansia</taxon>
    </lineage>
</organism>
<dbReference type="Pfam" id="PF01367">
    <property type="entry name" value="5_3_exonuc"/>
    <property type="match status" value="1"/>
</dbReference>
<dbReference type="OrthoDB" id="9806424at2"/>
<dbReference type="FunFam" id="1.10.150.20:FF:000003">
    <property type="entry name" value="DNA polymerase I"/>
    <property type="match status" value="1"/>
</dbReference>
<evidence type="ECO:0000256" key="14">
    <source>
        <dbReference type="ARBA" id="ARBA00049244"/>
    </source>
</evidence>
<evidence type="ECO:0000256" key="7">
    <source>
        <dbReference type="ARBA" id="ARBA00022722"/>
    </source>
</evidence>
<dbReference type="EMBL" id="LT629973">
    <property type="protein sequence ID" value="SEH76892.1"/>
    <property type="molecule type" value="Genomic_DNA"/>
</dbReference>
<keyword evidence="7" id="KW-0540">Nuclease</keyword>
<evidence type="ECO:0000256" key="12">
    <source>
        <dbReference type="ARBA" id="ARBA00023125"/>
    </source>
</evidence>
<evidence type="ECO:0000256" key="4">
    <source>
        <dbReference type="ARBA" id="ARBA00022679"/>
    </source>
</evidence>
<dbReference type="Pfam" id="PF02739">
    <property type="entry name" value="5_3_exonuc_N"/>
    <property type="match status" value="1"/>
</dbReference>
<evidence type="ECO:0000256" key="10">
    <source>
        <dbReference type="ARBA" id="ARBA00022839"/>
    </source>
</evidence>
<evidence type="ECO:0000313" key="22">
    <source>
        <dbReference type="Proteomes" id="UP000176204"/>
    </source>
</evidence>
<dbReference type="KEGG" id="agl:PYTT_0599"/>
<keyword evidence="10 16" id="KW-0269">Exonuclease</keyword>
<comment type="similarity">
    <text evidence="1 16">Belongs to the DNA polymerase type-A family.</text>
</comment>
<dbReference type="CDD" id="cd09898">
    <property type="entry name" value="H3TH_53EXO"/>
    <property type="match status" value="1"/>
</dbReference>
<dbReference type="InterPro" id="IPR036397">
    <property type="entry name" value="RNaseH_sf"/>
</dbReference>
<dbReference type="SMART" id="SM00482">
    <property type="entry name" value="POLAc"/>
    <property type="match status" value="1"/>
</dbReference>
<dbReference type="Gene3D" id="3.30.420.10">
    <property type="entry name" value="Ribonuclease H-like superfamily/Ribonuclease H"/>
    <property type="match status" value="1"/>
</dbReference>
<evidence type="ECO:0000259" key="19">
    <source>
        <dbReference type="SMART" id="SM00475"/>
    </source>
</evidence>
<dbReference type="CDD" id="cd06139">
    <property type="entry name" value="DNA_polA_I_Ecoli_like_exo"/>
    <property type="match status" value="1"/>
</dbReference>
<evidence type="ECO:0000256" key="5">
    <source>
        <dbReference type="ARBA" id="ARBA00022695"/>
    </source>
</evidence>
<dbReference type="SUPFAM" id="SSF88723">
    <property type="entry name" value="PIN domain-like"/>
    <property type="match status" value="1"/>
</dbReference>
<dbReference type="InterPro" id="IPR020045">
    <property type="entry name" value="DNA_polI_H3TH"/>
</dbReference>
<dbReference type="InterPro" id="IPR002562">
    <property type="entry name" value="3'-5'_exonuclease_dom"/>
</dbReference>
<dbReference type="InterPro" id="IPR036279">
    <property type="entry name" value="5-3_exonuclease_C_sf"/>
</dbReference>
<evidence type="ECO:0000256" key="2">
    <source>
        <dbReference type="ARBA" id="ARBA00012417"/>
    </source>
</evidence>
<comment type="catalytic activity">
    <reaction evidence="14 16">
        <text>DNA(n) + a 2'-deoxyribonucleoside 5'-triphosphate = DNA(n+1) + diphosphate</text>
        <dbReference type="Rhea" id="RHEA:22508"/>
        <dbReference type="Rhea" id="RHEA-COMP:17339"/>
        <dbReference type="Rhea" id="RHEA-COMP:17340"/>
        <dbReference type="ChEBI" id="CHEBI:33019"/>
        <dbReference type="ChEBI" id="CHEBI:61560"/>
        <dbReference type="ChEBI" id="CHEBI:173112"/>
        <dbReference type="EC" id="2.7.7.7"/>
    </reaction>
</comment>
<protein>
    <recommendedName>
        <fullName evidence="3 15">DNA polymerase I</fullName>
        <ecNumber evidence="2 15">2.7.7.7</ecNumber>
    </recommendedName>
</protein>
<evidence type="ECO:0000256" key="11">
    <source>
        <dbReference type="ARBA" id="ARBA00022932"/>
    </source>
</evidence>
<dbReference type="InterPro" id="IPR002421">
    <property type="entry name" value="5-3_exonuclease"/>
</dbReference>
<keyword evidence="5 16" id="KW-0548">Nucleotidyltransferase</keyword>
<evidence type="ECO:0000256" key="15">
    <source>
        <dbReference type="NCBIfam" id="TIGR00593"/>
    </source>
</evidence>
<evidence type="ECO:0000259" key="18">
    <source>
        <dbReference type="SMART" id="SM00474"/>
    </source>
</evidence>
<dbReference type="SMART" id="SM00279">
    <property type="entry name" value="HhH2"/>
    <property type="match status" value="1"/>
</dbReference>
<evidence type="ECO:0000256" key="17">
    <source>
        <dbReference type="SAM" id="MobiDB-lite"/>
    </source>
</evidence>
<dbReference type="PANTHER" id="PTHR10133">
    <property type="entry name" value="DNA POLYMERASE I"/>
    <property type="match status" value="1"/>
</dbReference>
<dbReference type="SUPFAM" id="SSF53098">
    <property type="entry name" value="Ribonuclease H-like"/>
    <property type="match status" value="1"/>
</dbReference>
<dbReference type="Pfam" id="PF01612">
    <property type="entry name" value="DNA_pol_A_exo1"/>
    <property type="match status" value="1"/>
</dbReference>
<dbReference type="SUPFAM" id="SSF56672">
    <property type="entry name" value="DNA/RNA polymerases"/>
    <property type="match status" value="1"/>
</dbReference>
<comment type="function">
    <text evidence="16">In addition to polymerase activity, this DNA polymerase exhibits 3'-5' and 5'-3' exonuclease activity.</text>
</comment>
<accession>A0A1C7PDY2</accession>